<dbReference type="Gene3D" id="3.30.565.10">
    <property type="entry name" value="Histidine kinase-like ATPase, C-terminal domain"/>
    <property type="match status" value="1"/>
</dbReference>
<feature type="transmembrane region" description="Helical" evidence="10">
    <location>
        <begin position="138"/>
        <end position="159"/>
    </location>
</feature>
<evidence type="ECO:0000256" key="1">
    <source>
        <dbReference type="ARBA" id="ARBA00000085"/>
    </source>
</evidence>
<sequence>MYVEPDRTQAEPAVFGPWETPAVEHGDRASVTPGPVDSGAFDPAIANPALAASSPADPADPGLAVEPTPSARPAPAQGPPPEDATRPTDRPTNFPDERIPLLGLGRLWKVVAFELLNLPLGIAGFTCAVTLLSVGSGLAITVIGLPLLAAGLLVCGTWGRVDRWRARTLLGLRIQTPSRMPVRGGGIFGWAWARVADPVNWRSALYLLIRLPWGIITFTVTMVFLFVLWPVLPYLLRGFAAADRAMISALLSPSGAMERRIRELEAGRETMVDAAAADRRRIERDLHDGAQARLVALAMDLGLAKERMAEDPEAAARAVEQAHGEIKNALQELRDLARGIHPAILTERGLGAALANVAGRCAVPVTVDVELPARPSAAVEGLLYFTTAELLTNISKHAVARSATVQLVRSGKYLELTVTDDGLGGAAITPGGGLAGLAERVGAMDGTFTLESPPDGPTVATTQLPWQDPTDATARPVEPAD</sequence>
<evidence type="ECO:0000259" key="12">
    <source>
        <dbReference type="Pfam" id="PF13796"/>
    </source>
</evidence>
<feature type="transmembrane region" description="Helical" evidence="10">
    <location>
        <begin position="107"/>
        <end position="132"/>
    </location>
</feature>
<feature type="domain" description="Signal transduction histidine kinase subgroup 3 dimerisation and phosphoacceptor" evidence="11">
    <location>
        <begin position="279"/>
        <end position="343"/>
    </location>
</feature>
<feature type="transmembrane region" description="Helical" evidence="10">
    <location>
        <begin position="215"/>
        <end position="236"/>
    </location>
</feature>
<dbReference type="Pfam" id="PF07730">
    <property type="entry name" value="HisKA_3"/>
    <property type="match status" value="1"/>
</dbReference>
<reference evidence="13" key="1">
    <citation type="submission" date="2020-12" db="EMBL/GenBank/DDBJ databases">
        <title>Genomic characterization of non-nitrogen-fixing Frankia strains.</title>
        <authorList>
            <person name="Carlos-Shanley C."/>
            <person name="Guerra T."/>
            <person name="Hahn D."/>
        </authorList>
    </citation>
    <scope>NUCLEOTIDE SEQUENCE</scope>
    <source>
        <strain evidence="13">CN6</strain>
    </source>
</reference>
<accession>A0A937RQ14</accession>
<evidence type="ECO:0000313" key="14">
    <source>
        <dbReference type="Proteomes" id="UP000604475"/>
    </source>
</evidence>
<dbReference type="InterPro" id="IPR025828">
    <property type="entry name" value="Put_sensor_dom"/>
</dbReference>
<dbReference type="Gene3D" id="1.20.5.1930">
    <property type="match status" value="1"/>
</dbReference>
<feature type="compositionally biased region" description="Basic and acidic residues" evidence="9">
    <location>
        <begin position="83"/>
        <end position="95"/>
    </location>
</feature>
<feature type="region of interest" description="Disordered" evidence="9">
    <location>
        <begin position="1"/>
        <end position="95"/>
    </location>
</feature>
<evidence type="ECO:0000256" key="6">
    <source>
        <dbReference type="ARBA" id="ARBA00022777"/>
    </source>
</evidence>
<keyword evidence="7" id="KW-0067">ATP-binding</keyword>
<keyword evidence="3" id="KW-0597">Phosphoprotein</keyword>
<dbReference type="InterPro" id="IPR036890">
    <property type="entry name" value="HATPase_C_sf"/>
</dbReference>
<dbReference type="Pfam" id="PF13796">
    <property type="entry name" value="Sensor"/>
    <property type="match status" value="1"/>
</dbReference>
<keyword evidence="10" id="KW-1133">Transmembrane helix</keyword>
<evidence type="ECO:0000256" key="4">
    <source>
        <dbReference type="ARBA" id="ARBA00022679"/>
    </source>
</evidence>
<feature type="domain" description="Putative sensor" evidence="12">
    <location>
        <begin position="115"/>
        <end position="229"/>
    </location>
</feature>
<evidence type="ECO:0000256" key="3">
    <source>
        <dbReference type="ARBA" id="ARBA00022553"/>
    </source>
</evidence>
<gene>
    <name evidence="13" type="ORF">I7412_37850</name>
</gene>
<evidence type="ECO:0000256" key="7">
    <source>
        <dbReference type="ARBA" id="ARBA00022840"/>
    </source>
</evidence>
<organism evidence="13 14">
    <name type="scientific">Frankia nepalensis</name>
    <dbReference type="NCBI Taxonomy" id="1836974"/>
    <lineage>
        <taxon>Bacteria</taxon>
        <taxon>Bacillati</taxon>
        <taxon>Actinomycetota</taxon>
        <taxon>Actinomycetes</taxon>
        <taxon>Frankiales</taxon>
        <taxon>Frankiaceae</taxon>
        <taxon>Frankia</taxon>
    </lineage>
</organism>
<dbReference type="EC" id="2.7.13.3" evidence="2"/>
<evidence type="ECO:0000256" key="5">
    <source>
        <dbReference type="ARBA" id="ARBA00022741"/>
    </source>
</evidence>
<dbReference type="InterPro" id="IPR050482">
    <property type="entry name" value="Sensor_HK_TwoCompSys"/>
</dbReference>
<protein>
    <recommendedName>
        <fullName evidence="2">histidine kinase</fullName>
        <ecNumber evidence="2">2.7.13.3</ecNumber>
    </recommendedName>
</protein>
<dbReference type="AlphaFoldDB" id="A0A937RQ14"/>
<feature type="compositionally biased region" description="Pro residues" evidence="9">
    <location>
        <begin position="70"/>
        <end position="82"/>
    </location>
</feature>
<name>A0A937RQ14_9ACTN</name>
<feature type="compositionally biased region" description="Low complexity" evidence="9">
    <location>
        <begin position="40"/>
        <end position="64"/>
    </location>
</feature>
<dbReference type="EMBL" id="JAEACQ010000351">
    <property type="protein sequence ID" value="MBL7632824.1"/>
    <property type="molecule type" value="Genomic_DNA"/>
</dbReference>
<dbReference type="GO" id="GO:0005524">
    <property type="term" value="F:ATP binding"/>
    <property type="evidence" value="ECO:0007669"/>
    <property type="project" value="UniProtKB-KW"/>
</dbReference>
<comment type="caution">
    <text evidence="13">The sequence shown here is derived from an EMBL/GenBank/DDBJ whole genome shotgun (WGS) entry which is preliminary data.</text>
</comment>
<keyword evidence="10" id="KW-0472">Membrane</keyword>
<evidence type="ECO:0000256" key="8">
    <source>
        <dbReference type="ARBA" id="ARBA00023012"/>
    </source>
</evidence>
<dbReference type="GO" id="GO:0000155">
    <property type="term" value="F:phosphorelay sensor kinase activity"/>
    <property type="evidence" value="ECO:0007669"/>
    <property type="project" value="InterPro"/>
</dbReference>
<dbReference type="InterPro" id="IPR011712">
    <property type="entry name" value="Sig_transdc_His_kin_sub3_dim/P"/>
</dbReference>
<keyword evidence="6" id="KW-0418">Kinase</keyword>
<keyword evidence="14" id="KW-1185">Reference proteome</keyword>
<dbReference type="PANTHER" id="PTHR24421:SF10">
    <property type="entry name" value="NITRATE_NITRITE SENSOR PROTEIN NARQ"/>
    <property type="match status" value="1"/>
</dbReference>
<dbReference type="GO" id="GO:0016020">
    <property type="term" value="C:membrane"/>
    <property type="evidence" value="ECO:0007669"/>
    <property type="project" value="InterPro"/>
</dbReference>
<evidence type="ECO:0000256" key="9">
    <source>
        <dbReference type="SAM" id="MobiDB-lite"/>
    </source>
</evidence>
<evidence type="ECO:0000256" key="2">
    <source>
        <dbReference type="ARBA" id="ARBA00012438"/>
    </source>
</evidence>
<keyword evidence="8" id="KW-0902">Two-component regulatory system</keyword>
<dbReference type="SUPFAM" id="SSF55874">
    <property type="entry name" value="ATPase domain of HSP90 chaperone/DNA topoisomerase II/histidine kinase"/>
    <property type="match status" value="1"/>
</dbReference>
<keyword evidence="5" id="KW-0547">Nucleotide-binding</keyword>
<dbReference type="RefSeq" id="WP_203004179.1">
    <property type="nucleotide sequence ID" value="NZ_JADWYW010000082.1"/>
</dbReference>
<dbReference type="Proteomes" id="UP000604475">
    <property type="component" value="Unassembled WGS sequence"/>
</dbReference>
<evidence type="ECO:0000259" key="11">
    <source>
        <dbReference type="Pfam" id="PF07730"/>
    </source>
</evidence>
<proteinExistence type="predicted"/>
<dbReference type="GO" id="GO:0046983">
    <property type="term" value="F:protein dimerization activity"/>
    <property type="evidence" value="ECO:0007669"/>
    <property type="project" value="InterPro"/>
</dbReference>
<dbReference type="PANTHER" id="PTHR24421">
    <property type="entry name" value="NITRATE/NITRITE SENSOR PROTEIN NARX-RELATED"/>
    <property type="match status" value="1"/>
</dbReference>
<evidence type="ECO:0000256" key="10">
    <source>
        <dbReference type="SAM" id="Phobius"/>
    </source>
</evidence>
<comment type="catalytic activity">
    <reaction evidence="1">
        <text>ATP + protein L-histidine = ADP + protein N-phospho-L-histidine.</text>
        <dbReference type="EC" id="2.7.13.3"/>
    </reaction>
</comment>
<keyword evidence="10" id="KW-0812">Transmembrane</keyword>
<keyword evidence="4" id="KW-0808">Transferase</keyword>
<dbReference type="CDD" id="cd16917">
    <property type="entry name" value="HATPase_UhpB-NarQ-NarX-like"/>
    <property type="match status" value="1"/>
</dbReference>
<evidence type="ECO:0000313" key="13">
    <source>
        <dbReference type="EMBL" id="MBL7632824.1"/>
    </source>
</evidence>
<feature type="region of interest" description="Disordered" evidence="9">
    <location>
        <begin position="451"/>
        <end position="481"/>
    </location>
</feature>